<dbReference type="InterPro" id="IPR003115">
    <property type="entry name" value="ParB_N"/>
</dbReference>
<accession>A0ABT0H2X7</accession>
<evidence type="ECO:0000313" key="3">
    <source>
        <dbReference type="Proteomes" id="UP001431221"/>
    </source>
</evidence>
<organism evidence="2 3">
    <name type="scientific">Roseibium sediminicola</name>
    <dbReference type="NCBI Taxonomy" id="2933272"/>
    <lineage>
        <taxon>Bacteria</taxon>
        <taxon>Pseudomonadati</taxon>
        <taxon>Pseudomonadota</taxon>
        <taxon>Alphaproteobacteria</taxon>
        <taxon>Hyphomicrobiales</taxon>
        <taxon>Stappiaceae</taxon>
        <taxon>Roseibium</taxon>
    </lineage>
</organism>
<proteinExistence type="predicted"/>
<evidence type="ECO:0000313" key="2">
    <source>
        <dbReference type="EMBL" id="MCK7616029.1"/>
    </source>
</evidence>
<dbReference type="Proteomes" id="UP001431221">
    <property type="component" value="Unassembled WGS sequence"/>
</dbReference>
<protein>
    <recommendedName>
        <fullName evidence="1">ParB-like N-terminal domain-containing protein</fullName>
    </recommendedName>
</protein>
<dbReference type="SMART" id="SM00470">
    <property type="entry name" value="ParB"/>
    <property type="match status" value="1"/>
</dbReference>
<feature type="domain" description="ParB-like N-terminal" evidence="1">
    <location>
        <begin position="9"/>
        <end position="92"/>
    </location>
</feature>
<dbReference type="SUPFAM" id="SSF110849">
    <property type="entry name" value="ParB/Sulfiredoxin"/>
    <property type="match status" value="1"/>
</dbReference>
<dbReference type="CDD" id="cd16400">
    <property type="entry name" value="ParB_Srx_like_nuclease"/>
    <property type="match status" value="1"/>
</dbReference>
<comment type="caution">
    <text evidence="2">The sequence shown here is derived from an EMBL/GenBank/DDBJ whole genome shotgun (WGS) entry which is preliminary data.</text>
</comment>
<dbReference type="InterPro" id="IPR036086">
    <property type="entry name" value="ParB/Sulfiredoxin_sf"/>
</dbReference>
<dbReference type="EMBL" id="JALNMJ010000038">
    <property type="protein sequence ID" value="MCK7616029.1"/>
    <property type="molecule type" value="Genomic_DNA"/>
</dbReference>
<name>A0ABT0H2X7_9HYPH</name>
<dbReference type="RefSeq" id="WP_248159971.1">
    <property type="nucleotide sequence ID" value="NZ_JALNMJ010000038.1"/>
</dbReference>
<gene>
    <name evidence="2" type="ORF">M0H32_28055</name>
</gene>
<evidence type="ECO:0000259" key="1">
    <source>
        <dbReference type="SMART" id="SM00470"/>
    </source>
</evidence>
<reference evidence="2" key="1">
    <citation type="submission" date="2022-04" db="EMBL/GenBank/DDBJ databases">
        <title>Roseibium sp. CAU 1639 isolated from mud.</title>
        <authorList>
            <person name="Kim W."/>
        </authorList>
    </citation>
    <scope>NUCLEOTIDE SEQUENCE</scope>
    <source>
        <strain evidence="2">CAU 1639</strain>
    </source>
</reference>
<keyword evidence="3" id="KW-1185">Reference proteome</keyword>
<sequence>MTACIGFYYLIDPRLLVPTEETDIDRLEEVECELLKSGRWRCPVAAQKDALFIMDGHHRLEVSRRLQLEVIPVVLLDYTHVHVEAWRPAETVTAEHIWSMYRSGGKFPSKTTRHVFHTPLPGCDIPLDALRHAQPVLRHRPQAAPLQHGAMSA</sequence>
<dbReference type="Gene3D" id="3.90.1530.10">
    <property type="entry name" value="Conserved hypothetical protein from pyrococcus furiosus pfu- 392566-001, ParB domain"/>
    <property type="match status" value="1"/>
</dbReference>